<dbReference type="EMBL" id="CAJNOK010008015">
    <property type="protein sequence ID" value="CAF1051709.1"/>
    <property type="molecule type" value="Genomic_DNA"/>
</dbReference>
<dbReference type="Proteomes" id="UP000682733">
    <property type="component" value="Unassembled WGS sequence"/>
</dbReference>
<dbReference type="CDD" id="cd00112">
    <property type="entry name" value="LDLa"/>
    <property type="match status" value="1"/>
</dbReference>
<dbReference type="InterPro" id="IPR000742">
    <property type="entry name" value="EGF"/>
</dbReference>
<dbReference type="Proteomes" id="UP000677228">
    <property type="component" value="Unassembled WGS sequence"/>
</dbReference>
<feature type="transmembrane region" description="Helical" evidence="9">
    <location>
        <begin position="1094"/>
        <end position="1116"/>
    </location>
</feature>
<protein>
    <submittedName>
        <fullName evidence="12">Uncharacterized protein</fullName>
    </submittedName>
</protein>
<dbReference type="PRINTS" id="PR00261">
    <property type="entry name" value="LDLRECEPTOR"/>
</dbReference>
<feature type="transmembrane region" description="Helical" evidence="9">
    <location>
        <begin position="1282"/>
        <end position="1300"/>
    </location>
</feature>
<proteinExistence type="predicted"/>
<sequence>MILNARYPLYHSNDRQGQNSPFDCLYAYMMDYVDDGIASYIINYHLVPYCRRLDLNEERDKSFIRSYENVENNITFAELYQHSVTSAQLLSWSVPIDIAERYEKDGGRSNETFYNCSYPWFGPICQYKFEYDILPSFGDIVQSIFARRMVAPLWENFTIGTCYPFLTGCDRGLSQMCLDWREICDGNFDCMNGEDEQLCQLLEINECSDTEFRCHYSGECIPSTFVGDGKASKDCLDGTDETVKQDKQNYLSTKCLNTPMFQCEERTSRHPRTFSCGDGQFKLDGWIDCYFGEDESFPACQLNDSRRFICESDPNKCLSMVAIGDGFNNCRDKEDELTEPQRNILKGEVPFGNLCNDVADSLTMTESTETDETHCEWWPCNNPYVQCNRMWNCLNGADELNCPGIQCSLNEYACYSIYVSRDYTCIPNAYLMEKYPECNTSLLFRHFINITDTAHNNTIDYFLFNQTNCLTSEQLCSRQSLLSKEDKDVCLKPRAHERFTTLNARLITEDPRDQCRLSSPAFVQRNSRTFLSTSRLSYFPPASITVSDRYTTQLVRSTDLITQLDYVKGWYCNRGILILLEDNKTNRCLCPPSYFGDRCQWQNQRISLTLQLRYSTTTYFMPIFQVIIMLIDEQRQIAPYHEQIIYVPKRDCGAKFNIYLLHPHQPKHSSANYSIHIDIFDKITLTYWGSWHLSIPFQFLPVNRIAAQLYISRTVQSKSCPLACGIHGRCVRYINKNFTYFCQCDKNYSGFHCDIQHTCSCSSDSFCLTSSICVCPVNKFGPQCYLKHSICQLPNNPCENNGTCVPVDSRIALNSFTCSCTENFYGTRCENTKSRIDIEFDEEMIRSISTVFVHYITAFEYGKHQRTTIFKKIMFDQNTITLFVTQPFHILFVELSNQNYYLTVLRERFIESEHIKAKVQSNRRCLLVHNLLNTTFLSYSRLHRIKYYPLLCRQYKQLMCFYDEMYMCICDLDRFSNCLLFNHSTTYDCQGDSDCKNDAQCFQDNATCPSVTICVCRECYYGTKCQFSTIGFVLSLDYILGYHIKPNVSFDRQPSIVKMGAVITTLMFIFGLINGLLSILTFRMKKTRDVGCGFYLLISSWISIFTVSILGIKFWQLVLSQMALLSNRSLLTFNCMLLDMILEVLLASNDWFGSCVGIERVFTIINGVKFDKGKSKRMAKWVTLSIFLFTIITHLHDPINRHLIDDNSVDEQRAWCLVQYSSAVDIFNTFITLFHFLIPFSINIISIIFIVITIARSRSNTQLRLSFKKHLRLQLKQHKHHLVASYGLILLALPRLTISFISGCMKSPHNSWLFLCGYLISFLPSMMTLIVFILPSKTYKDELNIVIKRTIRSFHSTY</sequence>
<keyword evidence="5 9" id="KW-0472">Membrane</keyword>
<evidence type="ECO:0000256" key="1">
    <source>
        <dbReference type="ARBA" id="ARBA00004167"/>
    </source>
</evidence>
<dbReference type="InterPro" id="IPR036055">
    <property type="entry name" value="LDL_receptor-like_sf"/>
</dbReference>
<dbReference type="GO" id="GO:0005886">
    <property type="term" value="C:plasma membrane"/>
    <property type="evidence" value="ECO:0007669"/>
    <property type="project" value="TreeGrafter"/>
</dbReference>
<keyword evidence="7" id="KW-0245">EGF-like domain</keyword>
<dbReference type="PROSITE" id="PS50026">
    <property type="entry name" value="EGF_3"/>
    <property type="match status" value="2"/>
</dbReference>
<evidence type="ECO:0000313" key="13">
    <source>
        <dbReference type="EMBL" id="CAF3818380.1"/>
    </source>
</evidence>
<dbReference type="Gene3D" id="1.20.1070.10">
    <property type="entry name" value="Rhodopsin 7-helix transmembrane proteins"/>
    <property type="match status" value="1"/>
</dbReference>
<evidence type="ECO:0000256" key="7">
    <source>
        <dbReference type="PROSITE-ProRule" id="PRU00076"/>
    </source>
</evidence>
<organism evidence="12 14">
    <name type="scientific">Didymodactylos carnosus</name>
    <dbReference type="NCBI Taxonomy" id="1234261"/>
    <lineage>
        <taxon>Eukaryota</taxon>
        <taxon>Metazoa</taxon>
        <taxon>Spiralia</taxon>
        <taxon>Gnathifera</taxon>
        <taxon>Rotifera</taxon>
        <taxon>Eurotatoria</taxon>
        <taxon>Bdelloidea</taxon>
        <taxon>Philodinida</taxon>
        <taxon>Philodinidae</taxon>
        <taxon>Didymodactylos</taxon>
    </lineage>
</organism>
<comment type="caution">
    <text evidence="7">Lacks conserved residue(s) required for the propagation of feature annotation.</text>
</comment>
<feature type="transmembrane region" description="Helical" evidence="9">
    <location>
        <begin position="1312"/>
        <end position="1334"/>
    </location>
</feature>
<dbReference type="CDD" id="cd00054">
    <property type="entry name" value="EGF_CA"/>
    <property type="match status" value="1"/>
</dbReference>
<evidence type="ECO:0000259" key="11">
    <source>
        <dbReference type="PROSITE" id="PS50262"/>
    </source>
</evidence>
<dbReference type="InterPro" id="IPR002172">
    <property type="entry name" value="LDrepeatLR_classA_rpt"/>
</dbReference>
<evidence type="ECO:0000256" key="5">
    <source>
        <dbReference type="ARBA" id="ARBA00023136"/>
    </source>
</evidence>
<dbReference type="PANTHER" id="PTHR24270">
    <property type="entry name" value="LOW-DENSITY LIPOPROTEIN RECEPTOR-RELATED"/>
    <property type="match status" value="1"/>
</dbReference>
<dbReference type="SUPFAM" id="SSF81321">
    <property type="entry name" value="Family A G protein-coupled receptor-like"/>
    <property type="match status" value="1"/>
</dbReference>
<feature type="transmembrane region" description="Helical" evidence="9">
    <location>
        <begin position="1136"/>
        <end position="1158"/>
    </location>
</feature>
<dbReference type="EMBL" id="CAJOBA010008027">
    <property type="protein sequence ID" value="CAF3818380.1"/>
    <property type="molecule type" value="Genomic_DNA"/>
</dbReference>
<comment type="subcellular location">
    <subcellularLocation>
        <location evidence="1">Membrane</location>
        <topology evidence="1">Single-pass membrane protein</topology>
    </subcellularLocation>
</comment>
<gene>
    <name evidence="12" type="ORF">OVA965_LOCUS16973</name>
    <name evidence="13" type="ORF">TMI583_LOCUS16983</name>
</gene>
<evidence type="ECO:0000313" key="12">
    <source>
        <dbReference type="EMBL" id="CAF1051709.1"/>
    </source>
</evidence>
<feature type="transmembrane region" description="Helical" evidence="9">
    <location>
        <begin position="1178"/>
        <end position="1196"/>
    </location>
</feature>
<dbReference type="SUPFAM" id="SSF57196">
    <property type="entry name" value="EGF/Laminin"/>
    <property type="match status" value="2"/>
</dbReference>
<feature type="disulfide bond" evidence="7">
    <location>
        <begin position="720"/>
        <end position="730"/>
    </location>
</feature>
<keyword evidence="6 7" id="KW-1015">Disulfide bond</keyword>
<dbReference type="PROSITE" id="PS50262">
    <property type="entry name" value="G_PROTEIN_RECEP_F1_2"/>
    <property type="match status" value="1"/>
</dbReference>
<feature type="domain" description="EGF-like" evidence="10">
    <location>
        <begin position="787"/>
        <end position="830"/>
    </location>
</feature>
<feature type="domain" description="G-protein coupled receptors family 1 profile" evidence="11">
    <location>
        <begin position="1074"/>
        <end position="1332"/>
    </location>
</feature>
<name>A0A8S2E2C7_9BILA</name>
<dbReference type="GO" id="GO:0016192">
    <property type="term" value="P:vesicle-mediated transport"/>
    <property type="evidence" value="ECO:0007669"/>
    <property type="project" value="UniProtKB-ARBA"/>
</dbReference>
<dbReference type="Pfam" id="PF00008">
    <property type="entry name" value="EGF"/>
    <property type="match status" value="1"/>
</dbReference>
<feature type="disulfide bond" evidence="8">
    <location>
        <begin position="184"/>
        <end position="199"/>
    </location>
</feature>
<dbReference type="PROSITE" id="PS00022">
    <property type="entry name" value="EGF_1"/>
    <property type="match status" value="3"/>
</dbReference>
<evidence type="ECO:0000256" key="9">
    <source>
        <dbReference type="SAM" id="Phobius"/>
    </source>
</evidence>
<reference evidence="12" key="1">
    <citation type="submission" date="2021-02" db="EMBL/GenBank/DDBJ databases">
        <authorList>
            <person name="Nowell W R."/>
        </authorList>
    </citation>
    <scope>NUCLEOTIDE SEQUENCE</scope>
</reference>
<feature type="disulfide bond" evidence="7">
    <location>
        <begin position="820"/>
        <end position="829"/>
    </location>
</feature>
<keyword evidence="4 9" id="KW-1133">Transmembrane helix</keyword>
<dbReference type="Gene3D" id="2.10.25.10">
    <property type="entry name" value="Laminin"/>
    <property type="match status" value="1"/>
</dbReference>
<dbReference type="SMART" id="SM00181">
    <property type="entry name" value="EGF"/>
    <property type="match status" value="4"/>
</dbReference>
<keyword evidence="3" id="KW-0677">Repeat</keyword>
<evidence type="ECO:0000256" key="6">
    <source>
        <dbReference type="ARBA" id="ARBA00023157"/>
    </source>
</evidence>
<dbReference type="Gene3D" id="4.10.400.10">
    <property type="entry name" value="Low-density Lipoprotein Receptor"/>
    <property type="match status" value="1"/>
</dbReference>
<dbReference type="InterPro" id="IPR050685">
    <property type="entry name" value="LDLR"/>
</dbReference>
<dbReference type="InterPro" id="IPR017452">
    <property type="entry name" value="GPCR_Rhodpsn_7TM"/>
</dbReference>
<keyword evidence="2 9" id="KW-0812">Transmembrane</keyword>
<feature type="disulfide bond" evidence="7">
    <location>
        <begin position="744"/>
        <end position="753"/>
    </location>
</feature>
<dbReference type="PROSITE" id="PS50068">
    <property type="entry name" value="LDLRA_2"/>
    <property type="match status" value="2"/>
</dbReference>
<evidence type="ECO:0000259" key="10">
    <source>
        <dbReference type="PROSITE" id="PS50026"/>
    </source>
</evidence>
<dbReference type="SMART" id="SM00192">
    <property type="entry name" value="LDLa"/>
    <property type="match status" value="5"/>
</dbReference>
<evidence type="ECO:0000256" key="4">
    <source>
        <dbReference type="ARBA" id="ARBA00022989"/>
    </source>
</evidence>
<dbReference type="Pfam" id="PF00057">
    <property type="entry name" value="Ldl_recept_a"/>
    <property type="match status" value="1"/>
</dbReference>
<dbReference type="SUPFAM" id="SSF57424">
    <property type="entry name" value="LDL receptor-like module"/>
    <property type="match status" value="1"/>
</dbReference>
<evidence type="ECO:0000313" key="14">
    <source>
        <dbReference type="Proteomes" id="UP000677228"/>
    </source>
</evidence>
<accession>A0A8S2E2C7</accession>
<evidence type="ECO:0000256" key="8">
    <source>
        <dbReference type="PROSITE-ProRule" id="PRU00124"/>
    </source>
</evidence>
<evidence type="ECO:0000256" key="3">
    <source>
        <dbReference type="ARBA" id="ARBA00022737"/>
    </source>
</evidence>
<feature type="transmembrane region" description="Helical" evidence="9">
    <location>
        <begin position="1230"/>
        <end position="1255"/>
    </location>
</feature>
<evidence type="ECO:0000256" key="2">
    <source>
        <dbReference type="ARBA" id="ARBA00022692"/>
    </source>
</evidence>
<comment type="caution">
    <text evidence="12">The sequence shown here is derived from an EMBL/GenBank/DDBJ whole genome shotgun (WGS) entry which is preliminary data.</text>
</comment>
<feature type="domain" description="EGF-like" evidence="10">
    <location>
        <begin position="716"/>
        <end position="754"/>
    </location>
</feature>
<feature type="transmembrane region" description="Helical" evidence="9">
    <location>
        <begin position="1059"/>
        <end position="1082"/>
    </location>
</feature>